<reference evidence="2" key="1">
    <citation type="journal article" date="2014" name="Int. J. Syst. Evol. Microbiol.">
        <title>Complete genome sequence of Corynebacterium casei LMG S-19264T (=DSM 44701T), isolated from a smear-ripened cheese.</title>
        <authorList>
            <consortium name="US DOE Joint Genome Institute (JGI-PGF)"/>
            <person name="Walter F."/>
            <person name="Albersmeier A."/>
            <person name="Kalinowski J."/>
            <person name="Ruckert C."/>
        </authorList>
    </citation>
    <scope>NUCLEOTIDE SEQUENCE</scope>
    <source>
        <strain evidence="2">KCTC 32182</strain>
    </source>
</reference>
<protein>
    <recommendedName>
        <fullName evidence="1">PPM-type phosphatase domain-containing protein</fullName>
    </recommendedName>
</protein>
<dbReference type="EMBL" id="BMYX01000016">
    <property type="protein sequence ID" value="GGY22021.1"/>
    <property type="molecule type" value="Genomic_DNA"/>
</dbReference>
<organism evidence="2 3">
    <name type="scientific">Paludibacterium paludis</name>
    <dbReference type="NCBI Taxonomy" id="1225769"/>
    <lineage>
        <taxon>Bacteria</taxon>
        <taxon>Pseudomonadati</taxon>
        <taxon>Pseudomonadota</taxon>
        <taxon>Betaproteobacteria</taxon>
        <taxon>Neisseriales</taxon>
        <taxon>Chromobacteriaceae</taxon>
        <taxon>Paludibacterium</taxon>
    </lineage>
</organism>
<evidence type="ECO:0000313" key="2">
    <source>
        <dbReference type="EMBL" id="GGY22021.1"/>
    </source>
</evidence>
<reference evidence="2" key="2">
    <citation type="submission" date="2020-09" db="EMBL/GenBank/DDBJ databases">
        <authorList>
            <person name="Sun Q."/>
            <person name="Kim S."/>
        </authorList>
    </citation>
    <scope>NUCLEOTIDE SEQUENCE</scope>
    <source>
        <strain evidence="2">KCTC 32182</strain>
    </source>
</reference>
<comment type="caution">
    <text evidence="2">The sequence shown here is derived from an EMBL/GenBank/DDBJ whole genome shotgun (WGS) entry which is preliminary data.</text>
</comment>
<feature type="domain" description="PPM-type phosphatase" evidence="1">
    <location>
        <begin position="125"/>
        <end position="329"/>
    </location>
</feature>
<proteinExistence type="predicted"/>
<dbReference type="Pfam" id="PF07228">
    <property type="entry name" value="SpoIIE"/>
    <property type="match status" value="1"/>
</dbReference>
<sequence length="332" mass="35794">MRILAQVSAPTRAALRSDPWLNGFDWHFREDGLASYDLLIVEEGDIPAHRQGPVWMFGGGLSGFDCGEGVEHFPAPVDMAMLSDRLLALMWTRGQLLPACLARLPLMLENGALSMATRPSAAMPRENGHFHLRVAPLQTHGGDMALRVDLPDQTVLALCDAIGHGEEAGLDCVLFALQLAEMLPCMGFGPHFLRALDRAVGRCLERGRFVAAGFLCVDWRSGRVRIFNAGMPDTLMVLPGRPVERFASEAPPFGLGMIPESVSFRSSALQPCSHWVMSSDGVDDAALGQEVLRAGEDCLCGVAGAAGSAIPVIRTPLAEDDASHILFAISRR</sequence>
<dbReference type="AlphaFoldDB" id="A0A918UBA0"/>
<name>A0A918UBA0_9NEIS</name>
<dbReference type="InterPro" id="IPR036457">
    <property type="entry name" value="PPM-type-like_dom_sf"/>
</dbReference>
<evidence type="ECO:0000313" key="3">
    <source>
        <dbReference type="Proteomes" id="UP000645257"/>
    </source>
</evidence>
<evidence type="ECO:0000259" key="1">
    <source>
        <dbReference type="SMART" id="SM00331"/>
    </source>
</evidence>
<dbReference type="SMART" id="SM00331">
    <property type="entry name" value="PP2C_SIG"/>
    <property type="match status" value="1"/>
</dbReference>
<dbReference type="RefSeq" id="WP_189535236.1">
    <property type="nucleotide sequence ID" value="NZ_BMYX01000016.1"/>
</dbReference>
<keyword evidence="3" id="KW-1185">Reference proteome</keyword>
<dbReference type="Proteomes" id="UP000645257">
    <property type="component" value="Unassembled WGS sequence"/>
</dbReference>
<dbReference type="InterPro" id="IPR001932">
    <property type="entry name" value="PPM-type_phosphatase-like_dom"/>
</dbReference>
<dbReference type="Gene3D" id="3.60.40.10">
    <property type="entry name" value="PPM-type phosphatase domain"/>
    <property type="match status" value="1"/>
</dbReference>
<accession>A0A918UBA0</accession>
<gene>
    <name evidence="2" type="ORF">GCM10011289_27260</name>
</gene>